<dbReference type="EMBL" id="KX443401">
    <property type="protein sequence ID" value="ARX60059.1"/>
    <property type="molecule type" value="Genomic_DNA"/>
</dbReference>
<keyword evidence="2" id="KW-0614">Plasmid</keyword>
<organism evidence="2">
    <name type="scientific">Rhodococcus hoagii</name>
    <name type="common">Corynebacterium equii</name>
    <dbReference type="NCBI Taxonomy" id="43767"/>
    <lineage>
        <taxon>Bacteria</taxon>
        <taxon>Bacillati</taxon>
        <taxon>Actinomycetota</taxon>
        <taxon>Actinomycetes</taxon>
        <taxon>Mycobacteriales</taxon>
        <taxon>Nocardiaceae</taxon>
        <taxon>Prescottella</taxon>
    </lineage>
</organism>
<feature type="region of interest" description="Disordered" evidence="1">
    <location>
        <begin position="1"/>
        <end position="20"/>
    </location>
</feature>
<accession>A0A1Z1UYX9</accession>
<gene>
    <name evidence="2" type="ORF">pVAPN1572_0242</name>
</gene>
<evidence type="ECO:0000313" key="2">
    <source>
        <dbReference type="EMBL" id="ARX60059.1"/>
    </source>
</evidence>
<dbReference type="RefSeq" id="WP_172687752.1">
    <property type="nucleotide sequence ID" value="NZ_KX443401.1"/>
</dbReference>
<dbReference type="AlphaFoldDB" id="A0A1Z1UYX9"/>
<proteinExistence type="predicted"/>
<reference evidence="2" key="1">
    <citation type="journal article" date="2017" name="Genome Biol. Evol.">
        <title>Comparative Genomics of Rhodococcus equi Virulence Plasmids Indicates Host-Driven Evolution of the vap Pathogenicity Island.</title>
        <authorList>
            <person name="MacArthur I."/>
            <person name="Anastasi E."/>
            <person name="Alvarez S."/>
            <person name="Scortti M."/>
            <person name="Vazquez-Boland J.A."/>
        </authorList>
    </citation>
    <scope>NUCLEOTIDE SEQUENCE</scope>
    <source>
        <strain evidence="2">PAM1572</strain>
        <plasmid evidence="2">pVAPN1572</plasmid>
    </source>
</reference>
<sequence>MVRVNADALPDDYRPQPGEGPITLIVDGEVFTLRMRLDGGDVCYWESGPNEGYGFGGGPVRTVGDPNAEYFKTIAEHRASISDFLSNINPETGYLD</sequence>
<protein>
    <submittedName>
        <fullName evidence="2">Uncharacterized protein</fullName>
    </submittedName>
</protein>
<name>A0A1Z1UYX9_RHOHA</name>
<evidence type="ECO:0000256" key="1">
    <source>
        <dbReference type="SAM" id="MobiDB-lite"/>
    </source>
</evidence>
<geneLocation type="plasmid" evidence="2">
    <name>pVAPN1572</name>
</geneLocation>